<dbReference type="EMBL" id="SRLO01001138">
    <property type="protein sequence ID" value="TNN41058.1"/>
    <property type="molecule type" value="Genomic_DNA"/>
</dbReference>
<accession>A0A4Z2FIN3</accession>
<keyword evidence="2" id="KW-1185">Reference proteome</keyword>
<comment type="caution">
    <text evidence="1">The sequence shown here is derived from an EMBL/GenBank/DDBJ whole genome shotgun (WGS) entry which is preliminary data.</text>
</comment>
<dbReference type="AlphaFoldDB" id="A0A4Z2FIN3"/>
<evidence type="ECO:0000313" key="2">
    <source>
        <dbReference type="Proteomes" id="UP000314294"/>
    </source>
</evidence>
<gene>
    <name evidence="1" type="ORF">EYF80_048769</name>
</gene>
<name>A0A4Z2FIN3_9TELE</name>
<organism evidence="1 2">
    <name type="scientific">Liparis tanakae</name>
    <name type="common">Tanaka's snailfish</name>
    <dbReference type="NCBI Taxonomy" id="230148"/>
    <lineage>
        <taxon>Eukaryota</taxon>
        <taxon>Metazoa</taxon>
        <taxon>Chordata</taxon>
        <taxon>Craniata</taxon>
        <taxon>Vertebrata</taxon>
        <taxon>Euteleostomi</taxon>
        <taxon>Actinopterygii</taxon>
        <taxon>Neopterygii</taxon>
        <taxon>Teleostei</taxon>
        <taxon>Neoteleostei</taxon>
        <taxon>Acanthomorphata</taxon>
        <taxon>Eupercaria</taxon>
        <taxon>Perciformes</taxon>
        <taxon>Cottioidei</taxon>
        <taxon>Cottales</taxon>
        <taxon>Liparidae</taxon>
        <taxon>Liparis</taxon>
    </lineage>
</organism>
<evidence type="ECO:0000313" key="1">
    <source>
        <dbReference type="EMBL" id="TNN41058.1"/>
    </source>
</evidence>
<proteinExistence type="predicted"/>
<protein>
    <submittedName>
        <fullName evidence="1">Uncharacterized protein</fullName>
    </submittedName>
</protein>
<reference evidence="1 2" key="1">
    <citation type="submission" date="2019-03" db="EMBL/GenBank/DDBJ databases">
        <title>First draft genome of Liparis tanakae, snailfish: a comprehensive survey of snailfish specific genes.</title>
        <authorList>
            <person name="Kim W."/>
            <person name="Song I."/>
            <person name="Jeong J.-H."/>
            <person name="Kim D."/>
            <person name="Kim S."/>
            <person name="Ryu S."/>
            <person name="Song J.Y."/>
            <person name="Lee S.K."/>
        </authorList>
    </citation>
    <scope>NUCLEOTIDE SEQUENCE [LARGE SCALE GENOMIC DNA]</scope>
    <source>
        <tissue evidence="1">Muscle</tissue>
    </source>
</reference>
<dbReference type="Proteomes" id="UP000314294">
    <property type="component" value="Unassembled WGS sequence"/>
</dbReference>
<sequence length="61" mass="6851">MSGDTRFYLDRKEMNWNIMPHFSPVVVLVGAPSGHALLLRNQIPLREAEPSLHMVSGLGTY</sequence>